<dbReference type="EMBL" id="FUYH01000002">
    <property type="protein sequence ID" value="SKA77950.1"/>
    <property type="molecule type" value="Genomic_DNA"/>
</dbReference>
<sequence length="284" mass="32146">MNFKSKTKYIIIGFICGLILSSTVVFAAPAKITAVFSSVKLYYENTLKSSFSIIKYGNENYVPWSKVAPYLKESVIFNGTDMKIKSPVSQFNAKLVIDGTERPSAYNDGINNIPSLILYQNNVYTPINYIANNMDKTIQYKSQEKTFYVGKIPEGQYMSDILKPFNVQDGKCYINEDLKLAGKDYFKGYHLFTFYNSSVFSFNLEGKYSDLSGLIGACNYAKYNNDATVEIYGDDNLLAKYEITPDNLPQNINLNVTGVLKLTIKVRNKDVYSSYIDLCDLIIK</sequence>
<dbReference type="InterPro" id="IPR013222">
    <property type="entry name" value="Glyco_hyd_98_carb-bd"/>
</dbReference>
<dbReference type="RefSeq" id="WP_078695388.1">
    <property type="nucleotide sequence ID" value="NZ_FUYH01000002.1"/>
</dbReference>
<dbReference type="STRING" id="1147123.SAMN05443428_10284"/>
<protein>
    <submittedName>
        <fullName evidence="3">NPCBM/NEW2 domain-containing protein</fullName>
    </submittedName>
</protein>
<dbReference type="Pfam" id="PF08305">
    <property type="entry name" value="NPCBM"/>
    <property type="match status" value="1"/>
</dbReference>
<feature type="signal peptide" evidence="1">
    <location>
        <begin position="1"/>
        <end position="27"/>
    </location>
</feature>
<dbReference type="AlphaFoldDB" id="A0A1T4WKT7"/>
<dbReference type="SUPFAM" id="SSF49785">
    <property type="entry name" value="Galactose-binding domain-like"/>
    <property type="match status" value="1"/>
</dbReference>
<evidence type="ECO:0000313" key="4">
    <source>
        <dbReference type="Proteomes" id="UP000190105"/>
    </source>
</evidence>
<reference evidence="4" key="1">
    <citation type="submission" date="2017-02" db="EMBL/GenBank/DDBJ databases">
        <authorList>
            <person name="Varghese N."/>
            <person name="Submissions S."/>
        </authorList>
    </citation>
    <scope>NUCLEOTIDE SEQUENCE [LARGE SCALE GENOMIC DNA]</scope>
    <source>
        <strain evidence="4">USBA 833</strain>
    </source>
</reference>
<evidence type="ECO:0000259" key="2">
    <source>
        <dbReference type="Pfam" id="PF08305"/>
    </source>
</evidence>
<proteinExistence type="predicted"/>
<keyword evidence="4" id="KW-1185">Reference proteome</keyword>
<feature type="domain" description="Glycosyl hydrolase family 98 putative carbohydrate-binding module" evidence="2">
    <location>
        <begin position="173"/>
        <end position="270"/>
    </location>
</feature>
<evidence type="ECO:0000313" key="3">
    <source>
        <dbReference type="EMBL" id="SKA77950.1"/>
    </source>
</evidence>
<evidence type="ECO:0000256" key="1">
    <source>
        <dbReference type="SAM" id="SignalP"/>
    </source>
</evidence>
<feature type="chain" id="PRO_5012933624" evidence="1">
    <location>
        <begin position="28"/>
        <end position="284"/>
    </location>
</feature>
<dbReference type="OrthoDB" id="2855571at2"/>
<keyword evidence="1" id="KW-0732">Signal</keyword>
<gene>
    <name evidence="3" type="ORF">SAMN05443428_10284</name>
</gene>
<name>A0A1T4WKT7_9CLOT</name>
<dbReference type="InterPro" id="IPR038637">
    <property type="entry name" value="NPCBM_sf"/>
</dbReference>
<dbReference type="InterPro" id="IPR008979">
    <property type="entry name" value="Galactose-bd-like_sf"/>
</dbReference>
<organism evidence="3 4">
    <name type="scientific">Caloramator quimbayensis</name>
    <dbReference type="NCBI Taxonomy" id="1147123"/>
    <lineage>
        <taxon>Bacteria</taxon>
        <taxon>Bacillati</taxon>
        <taxon>Bacillota</taxon>
        <taxon>Clostridia</taxon>
        <taxon>Eubacteriales</taxon>
        <taxon>Clostridiaceae</taxon>
        <taxon>Caloramator</taxon>
    </lineage>
</organism>
<dbReference type="Proteomes" id="UP000190105">
    <property type="component" value="Unassembled WGS sequence"/>
</dbReference>
<accession>A0A1T4WKT7</accession>
<dbReference type="Gene3D" id="2.60.120.1060">
    <property type="entry name" value="NPCBM/NEW2 domain"/>
    <property type="match status" value="1"/>
</dbReference>